<accession>A0A3N2QLT4</accession>
<dbReference type="OrthoDB" id="9787654at2"/>
<reference evidence="3 4" key="1">
    <citation type="submission" date="2018-10" db="EMBL/GenBank/DDBJ databases">
        <title>Histidinibacterium lentulum gen. nov., sp. nov., a marine bacterium from the culture broth of Picochlorum sp. 122.</title>
        <authorList>
            <person name="Wang G."/>
        </authorList>
    </citation>
    <scope>NUCLEOTIDE SEQUENCE [LARGE SCALE GENOMIC DNA]</scope>
    <source>
        <strain evidence="3 4">B17</strain>
    </source>
</reference>
<dbReference type="SUPFAM" id="SSF51556">
    <property type="entry name" value="Metallo-dependent hydrolases"/>
    <property type="match status" value="1"/>
</dbReference>
<dbReference type="InterPro" id="IPR052350">
    <property type="entry name" value="Metallo-dep_Lactonases"/>
</dbReference>
<dbReference type="InterPro" id="IPR006680">
    <property type="entry name" value="Amidohydro-rel"/>
</dbReference>
<keyword evidence="4" id="KW-1185">Reference proteome</keyword>
<dbReference type="AlphaFoldDB" id="A0A3N2QLT4"/>
<comment type="similarity">
    <text evidence="1">Belongs to the metallo-dependent hydrolases superfamily.</text>
</comment>
<evidence type="ECO:0000313" key="3">
    <source>
        <dbReference type="EMBL" id="ROT96136.1"/>
    </source>
</evidence>
<comment type="caution">
    <text evidence="3">The sequence shown here is derived from an EMBL/GenBank/DDBJ whole genome shotgun (WGS) entry which is preliminary data.</text>
</comment>
<dbReference type="EMBL" id="RDRB01000013">
    <property type="protein sequence ID" value="ROT96136.1"/>
    <property type="molecule type" value="Genomic_DNA"/>
</dbReference>
<dbReference type="InterPro" id="IPR032466">
    <property type="entry name" value="Metal_Hydrolase"/>
</dbReference>
<gene>
    <name evidence="3" type="ORF">EAT49_19135</name>
</gene>
<evidence type="ECO:0000313" key="4">
    <source>
        <dbReference type="Proteomes" id="UP000268016"/>
    </source>
</evidence>
<dbReference type="Pfam" id="PF04909">
    <property type="entry name" value="Amidohydro_2"/>
    <property type="match status" value="1"/>
</dbReference>
<dbReference type="GO" id="GO:0016787">
    <property type="term" value="F:hydrolase activity"/>
    <property type="evidence" value="ECO:0007669"/>
    <property type="project" value="UniProtKB-KW"/>
</dbReference>
<feature type="domain" description="Amidohydrolase-related" evidence="2">
    <location>
        <begin position="4"/>
        <end position="279"/>
    </location>
</feature>
<dbReference type="PANTHER" id="PTHR43569">
    <property type="entry name" value="AMIDOHYDROLASE"/>
    <property type="match status" value="1"/>
</dbReference>
<sequence>MPLIDTHQHLIYPEVAGYGWTSGIPALSGAFTLPDYKALTEGQIAGSLFMETAVDDADIRAETDHVAGLMAEEGSDILGLIVSARPEEEDGRFVPWLEEVQAKGAVGVRRVLHVVDDEMSRSETFRANVRRIGAAGLAFDMCFLARQLPIARELAEACPDVRLVLDHCGVPDIAGGGLDPWREDIAALADLPHVRCKLSGLPAYCAPGTASAETLAHFVDHVLEVFGPSRICWGSDWPVVNLGPGLPGWLEITRQILGALTEDEALAIAQGTAREVYRLT</sequence>
<dbReference type="Proteomes" id="UP000268016">
    <property type="component" value="Unassembled WGS sequence"/>
</dbReference>
<keyword evidence="3" id="KW-0378">Hydrolase</keyword>
<organism evidence="3 4">
    <name type="scientific">Histidinibacterium lentulum</name>
    <dbReference type="NCBI Taxonomy" id="2480588"/>
    <lineage>
        <taxon>Bacteria</taxon>
        <taxon>Pseudomonadati</taxon>
        <taxon>Pseudomonadota</taxon>
        <taxon>Alphaproteobacteria</taxon>
        <taxon>Rhodobacterales</taxon>
        <taxon>Paracoccaceae</taxon>
        <taxon>Histidinibacterium</taxon>
    </lineage>
</organism>
<evidence type="ECO:0000256" key="1">
    <source>
        <dbReference type="ARBA" id="ARBA00038310"/>
    </source>
</evidence>
<protein>
    <submittedName>
        <fullName evidence="3">Amidohydrolase</fullName>
    </submittedName>
</protein>
<dbReference type="Gene3D" id="3.20.20.140">
    <property type="entry name" value="Metal-dependent hydrolases"/>
    <property type="match status" value="1"/>
</dbReference>
<evidence type="ECO:0000259" key="2">
    <source>
        <dbReference type="Pfam" id="PF04909"/>
    </source>
</evidence>
<dbReference type="PANTHER" id="PTHR43569:SF2">
    <property type="entry name" value="AMIDOHYDROLASE-RELATED DOMAIN-CONTAINING PROTEIN"/>
    <property type="match status" value="1"/>
</dbReference>
<name>A0A3N2QLT4_9RHOB</name>
<proteinExistence type="inferred from homology"/>